<dbReference type="Proteomes" id="UP000261520">
    <property type="component" value="Unplaced"/>
</dbReference>
<keyword evidence="1" id="KW-0812">Transmembrane</keyword>
<accession>A0A3B4ADJ8</accession>
<reference evidence="2" key="1">
    <citation type="submission" date="2025-08" db="UniProtKB">
        <authorList>
            <consortium name="Ensembl"/>
        </authorList>
    </citation>
    <scope>IDENTIFICATION</scope>
</reference>
<feature type="transmembrane region" description="Helical" evidence="1">
    <location>
        <begin position="20"/>
        <end position="38"/>
    </location>
</feature>
<evidence type="ECO:0000313" key="3">
    <source>
        <dbReference type="Proteomes" id="UP000261520"/>
    </source>
</evidence>
<dbReference type="AlphaFoldDB" id="A0A3B4ADJ8"/>
<reference evidence="2" key="2">
    <citation type="submission" date="2025-09" db="UniProtKB">
        <authorList>
            <consortium name="Ensembl"/>
        </authorList>
    </citation>
    <scope>IDENTIFICATION</scope>
</reference>
<keyword evidence="1" id="KW-1133">Transmembrane helix</keyword>
<protein>
    <submittedName>
        <fullName evidence="2">Uncharacterized protein</fullName>
    </submittedName>
</protein>
<sequence length="133" mass="15582">MQSLYWIVVVKKELNQKAKLSVYWSICVLTLTYVLNLSDTSWPLESCNKCLWCFATNNCTDYPVTWLFPPASVCKLADARWGVCWFVCSLVMCYLTDADGNPNAISLFLCRLDREDEQYARRREESRQRSEER</sequence>
<dbReference type="STRING" id="409849.ENSPMGP00000015133"/>
<dbReference type="Ensembl" id="ENSPMGT00000016132.1">
    <property type="protein sequence ID" value="ENSPMGP00000015133.1"/>
    <property type="gene ID" value="ENSPMGG00000012393.1"/>
</dbReference>
<evidence type="ECO:0000256" key="1">
    <source>
        <dbReference type="SAM" id="Phobius"/>
    </source>
</evidence>
<keyword evidence="3" id="KW-1185">Reference proteome</keyword>
<keyword evidence="1" id="KW-0472">Membrane</keyword>
<proteinExistence type="predicted"/>
<name>A0A3B4ADJ8_9GOBI</name>
<organism evidence="2 3">
    <name type="scientific">Periophthalmus magnuspinnatus</name>
    <dbReference type="NCBI Taxonomy" id="409849"/>
    <lineage>
        <taxon>Eukaryota</taxon>
        <taxon>Metazoa</taxon>
        <taxon>Chordata</taxon>
        <taxon>Craniata</taxon>
        <taxon>Vertebrata</taxon>
        <taxon>Euteleostomi</taxon>
        <taxon>Actinopterygii</taxon>
        <taxon>Neopterygii</taxon>
        <taxon>Teleostei</taxon>
        <taxon>Neoteleostei</taxon>
        <taxon>Acanthomorphata</taxon>
        <taxon>Gobiaria</taxon>
        <taxon>Gobiiformes</taxon>
        <taxon>Gobioidei</taxon>
        <taxon>Gobiidae</taxon>
        <taxon>Oxudercinae</taxon>
        <taxon>Periophthalmus</taxon>
    </lineage>
</organism>
<evidence type="ECO:0000313" key="2">
    <source>
        <dbReference type="Ensembl" id="ENSPMGP00000015133.1"/>
    </source>
</evidence>